<dbReference type="Proteomes" id="UP000305792">
    <property type="component" value="Unassembled WGS sequence"/>
</dbReference>
<comment type="caution">
    <text evidence="1">The sequence shown here is derived from an EMBL/GenBank/DDBJ whole genome shotgun (WGS) entry which is preliminary data.</text>
</comment>
<evidence type="ECO:0000313" key="1">
    <source>
        <dbReference type="EMBL" id="THV31309.1"/>
    </source>
</evidence>
<sequence length="134" mass="14302">MYRREALVTAALPSQVPAPRLRFTDEVGDWVVAGYEAAEGEPVTLPMTAATVDRLLDAWAEAASALPTPPPALVGLGLRAKSGRNLKAFTAAASGALLRGWPDRPGGLVSPAIDGLMRWSGLAAADWLTRRRRW</sequence>
<dbReference type="AlphaFoldDB" id="A0A4S8PS76"/>
<dbReference type="EMBL" id="STGX01000002">
    <property type="protein sequence ID" value="THV31309.1"/>
    <property type="molecule type" value="Genomic_DNA"/>
</dbReference>
<dbReference type="RefSeq" id="WP_136528182.1">
    <property type="nucleotide sequence ID" value="NZ_STGX01000002.1"/>
</dbReference>
<dbReference type="OrthoDB" id="2570531at2"/>
<gene>
    <name evidence="1" type="ORF">E9998_02755</name>
</gene>
<reference evidence="1 2" key="1">
    <citation type="journal article" date="2018" name="Int. J. Syst. Evol. Microbiol.">
        <title>Glycomyces paridis sp. nov., isolated from the medicinal plant Paris polyphylla.</title>
        <authorList>
            <person name="Fang X.M."/>
            <person name="Bai J.L."/>
            <person name="Su J."/>
            <person name="Zhao L.L."/>
            <person name="Liu H.Y."/>
            <person name="Ma B.P."/>
            <person name="Zhang Y.Q."/>
            <person name="Yu L.Y."/>
        </authorList>
    </citation>
    <scope>NUCLEOTIDE SEQUENCE [LARGE SCALE GENOMIC DNA]</scope>
    <source>
        <strain evidence="1 2">CPCC 204357</strain>
    </source>
</reference>
<accession>A0A4S8PS76</accession>
<evidence type="ECO:0000313" key="2">
    <source>
        <dbReference type="Proteomes" id="UP000305792"/>
    </source>
</evidence>
<keyword evidence="2" id="KW-1185">Reference proteome</keyword>
<proteinExistence type="predicted"/>
<organism evidence="1 2">
    <name type="scientific">Glycomyces paridis</name>
    <dbReference type="NCBI Taxonomy" id="2126555"/>
    <lineage>
        <taxon>Bacteria</taxon>
        <taxon>Bacillati</taxon>
        <taxon>Actinomycetota</taxon>
        <taxon>Actinomycetes</taxon>
        <taxon>Glycomycetales</taxon>
        <taxon>Glycomycetaceae</taxon>
        <taxon>Glycomyces</taxon>
    </lineage>
</organism>
<name>A0A4S8PS76_9ACTN</name>
<protein>
    <submittedName>
        <fullName evidence="1">Uncharacterized protein</fullName>
    </submittedName>
</protein>